<sequence length="82" mass="9970">MLLLIANKVITTSWLKPQPPTIVQWRDRIQDVYNMEYTTAVLQMKREIFMHNWTHIKSHFNLIKIYNEHLVVFSQQALRQLF</sequence>
<proteinExistence type="predicted"/>
<reference evidence="1" key="3">
    <citation type="submission" date="2025-09" db="UniProtKB">
        <authorList>
            <consortium name="Ensembl"/>
        </authorList>
    </citation>
    <scope>IDENTIFICATION</scope>
</reference>
<dbReference type="Proteomes" id="UP000472271">
    <property type="component" value="Chromosome 7"/>
</dbReference>
<organism evidence="1 2">
    <name type="scientific">Sphaeramia orbicularis</name>
    <name type="common">orbiculate cardinalfish</name>
    <dbReference type="NCBI Taxonomy" id="375764"/>
    <lineage>
        <taxon>Eukaryota</taxon>
        <taxon>Metazoa</taxon>
        <taxon>Chordata</taxon>
        <taxon>Craniata</taxon>
        <taxon>Vertebrata</taxon>
        <taxon>Euteleostomi</taxon>
        <taxon>Actinopterygii</taxon>
        <taxon>Neopterygii</taxon>
        <taxon>Teleostei</taxon>
        <taxon>Neoteleostei</taxon>
        <taxon>Acanthomorphata</taxon>
        <taxon>Gobiaria</taxon>
        <taxon>Kurtiformes</taxon>
        <taxon>Apogonoidei</taxon>
        <taxon>Apogonidae</taxon>
        <taxon>Apogoninae</taxon>
        <taxon>Sphaeramia</taxon>
    </lineage>
</organism>
<protein>
    <submittedName>
        <fullName evidence="1">Uncharacterized protein</fullName>
    </submittedName>
</protein>
<accession>A0A672YC37</accession>
<evidence type="ECO:0000313" key="2">
    <source>
        <dbReference type="Proteomes" id="UP000472271"/>
    </source>
</evidence>
<evidence type="ECO:0000313" key="1">
    <source>
        <dbReference type="Ensembl" id="ENSSORP00005000171.1"/>
    </source>
</evidence>
<name>A0A672YC37_9TELE</name>
<dbReference type="Ensembl" id="ENSSORT00005000187.1">
    <property type="protein sequence ID" value="ENSSORP00005000171.1"/>
    <property type="gene ID" value="ENSSORG00005000136.1"/>
</dbReference>
<reference evidence="1" key="1">
    <citation type="submission" date="2019-06" db="EMBL/GenBank/DDBJ databases">
        <authorList>
            <consortium name="Wellcome Sanger Institute Data Sharing"/>
        </authorList>
    </citation>
    <scope>NUCLEOTIDE SEQUENCE [LARGE SCALE GENOMIC DNA]</scope>
</reference>
<keyword evidence="2" id="KW-1185">Reference proteome</keyword>
<dbReference type="AlphaFoldDB" id="A0A672YC37"/>
<dbReference type="InParanoid" id="A0A672YC37"/>
<reference evidence="1" key="2">
    <citation type="submission" date="2025-08" db="UniProtKB">
        <authorList>
            <consortium name="Ensembl"/>
        </authorList>
    </citation>
    <scope>IDENTIFICATION</scope>
</reference>